<dbReference type="PANTHER" id="PTHR33164:SF43">
    <property type="entry name" value="HTH-TYPE TRANSCRIPTIONAL REPRESSOR YETL"/>
    <property type="match status" value="1"/>
</dbReference>
<dbReference type="Gene3D" id="1.10.10.10">
    <property type="entry name" value="Winged helix-like DNA-binding domain superfamily/Winged helix DNA-binding domain"/>
    <property type="match status" value="1"/>
</dbReference>
<organism evidence="5 6">
    <name type="scientific">Oceanibacterium hippocampi</name>
    <dbReference type="NCBI Taxonomy" id="745714"/>
    <lineage>
        <taxon>Bacteria</taxon>
        <taxon>Pseudomonadati</taxon>
        <taxon>Pseudomonadota</taxon>
        <taxon>Alphaproteobacteria</taxon>
        <taxon>Sneathiellales</taxon>
        <taxon>Sneathiellaceae</taxon>
        <taxon>Oceanibacterium</taxon>
    </lineage>
</organism>
<evidence type="ECO:0000256" key="2">
    <source>
        <dbReference type="ARBA" id="ARBA00023125"/>
    </source>
</evidence>
<dbReference type="RefSeq" id="WP_085885421.1">
    <property type="nucleotide sequence ID" value="NZ_FWFR01000004.1"/>
</dbReference>
<dbReference type="OrthoDB" id="7559832at2"/>
<dbReference type="GO" id="GO:0003677">
    <property type="term" value="F:DNA binding"/>
    <property type="evidence" value="ECO:0007669"/>
    <property type="project" value="UniProtKB-KW"/>
</dbReference>
<dbReference type="InterPro" id="IPR023187">
    <property type="entry name" value="Tscrpt_reg_MarR-type_CS"/>
</dbReference>
<name>A0A1Y5TXP7_9PROT</name>
<dbReference type="InterPro" id="IPR036388">
    <property type="entry name" value="WH-like_DNA-bd_sf"/>
</dbReference>
<dbReference type="AlphaFoldDB" id="A0A1Y5TXP7"/>
<dbReference type="Proteomes" id="UP000193200">
    <property type="component" value="Unassembled WGS sequence"/>
</dbReference>
<evidence type="ECO:0000313" key="6">
    <source>
        <dbReference type="Proteomes" id="UP000193200"/>
    </source>
</evidence>
<dbReference type="InterPro" id="IPR000835">
    <property type="entry name" value="HTH_MarR-typ"/>
</dbReference>
<accession>A0A1Y5TXP7</accession>
<reference evidence="5 6" key="1">
    <citation type="submission" date="2017-03" db="EMBL/GenBank/DDBJ databases">
        <authorList>
            <person name="Afonso C.L."/>
            <person name="Miller P.J."/>
            <person name="Scott M.A."/>
            <person name="Spackman E."/>
            <person name="Goraichik I."/>
            <person name="Dimitrov K.M."/>
            <person name="Suarez D.L."/>
            <person name="Swayne D.E."/>
        </authorList>
    </citation>
    <scope>NUCLEOTIDE SEQUENCE [LARGE SCALE GENOMIC DNA]</scope>
    <source>
        <strain evidence="5 6">CECT 7691</strain>
    </source>
</reference>
<gene>
    <name evidence="5" type="primary">badR_3</name>
    <name evidence="5" type="ORF">OCH7691_04106</name>
</gene>
<dbReference type="SMART" id="SM00347">
    <property type="entry name" value="HTH_MARR"/>
    <property type="match status" value="1"/>
</dbReference>
<dbReference type="EMBL" id="FWFR01000004">
    <property type="protein sequence ID" value="SLN76344.1"/>
    <property type="molecule type" value="Genomic_DNA"/>
</dbReference>
<dbReference type="InParanoid" id="A0A1Y5TXP7"/>
<dbReference type="Pfam" id="PF12802">
    <property type="entry name" value="MarR_2"/>
    <property type="match status" value="1"/>
</dbReference>
<dbReference type="PANTHER" id="PTHR33164">
    <property type="entry name" value="TRANSCRIPTIONAL REGULATOR, MARR FAMILY"/>
    <property type="match status" value="1"/>
</dbReference>
<protein>
    <submittedName>
        <fullName evidence="5">Transcriptional activatory protein BadR</fullName>
    </submittedName>
</protein>
<keyword evidence="2" id="KW-0238">DNA-binding</keyword>
<dbReference type="GO" id="GO:0003700">
    <property type="term" value="F:DNA-binding transcription factor activity"/>
    <property type="evidence" value="ECO:0007669"/>
    <property type="project" value="InterPro"/>
</dbReference>
<dbReference type="InterPro" id="IPR036390">
    <property type="entry name" value="WH_DNA-bd_sf"/>
</dbReference>
<dbReference type="PROSITE" id="PS50995">
    <property type="entry name" value="HTH_MARR_2"/>
    <property type="match status" value="1"/>
</dbReference>
<evidence type="ECO:0000259" key="4">
    <source>
        <dbReference type="PROSITE" id="PS50995"/>
    </source>
</evidence>
<keyword evidence="1" id="KW-0805">Transcription regulation</keyword>
<evidence type="ECO:0000313" key="5">
    <source>
        <dbReference type="EMBL" id="SLN76344.1"/>
    </source>
</evidence>
<feature type="domain" description="HTH marR-type" evidence="4">
    <location>
        <begin position="17"/>
        <end position="149"/>
    </location>
</feature>
<evidence type="ECO:0000256" key="3">
    <source>
        <dbReference type="ARBA" id="ARBA00023163"/>
    </source>
</evidence>
<keyword evidence="6" id="KW-1185">Reference proteome</keyword>
<evidence type="ECO:0000256" key="1">
    <source>
        <dbReference type="ARBA" id="ARBA00023015"/>
    </source>
</evidence>
<proteinExistence type="predicted"/>
<dbReference type="FunCoup" id="A0A1Y5TXP7">
    <property type="interactions" value="168"/>
</dbReference>
<keyword evidence="3" id="KW-0804">Transcription</keyword>
<dbReference type="InterPro" id="IPR039422">
    <property type="entry name" value="MarR/SlyA-like"/>
</dbReference>
<dbReference type="PROSITE" id="PS01117">
    <property type="entry name" value="HTH_MARR_1"/>
    <property type="match status" value="1"/>
</dbReference>
<dbReference type="GO" id="GO:0006950">
    <property type="term" value="P:response to stress"/>
    <property type="evidence" value="ECO:0007669"/>
    <property type="project" value="TreeGrafter"/>
</dbReference>
<sequence>MQDGKGMAPLADGLCLDDFLPYLLNRISNRLNTDLAEELRGIGMTLPDWRVLAVLRVADGRSIGEVSVYTVIEQSTLSRVVERLVKRGLVKRRSPPEDQRIVNLHMTAKGHDVFETILPIAMRHYRRAVLGLDAATVEGLIETLHKVLENIRRSPYP</sequence>
<dbReference type="SUPFAM" id="SSF46785">
    <property type="entry name" value="Winged helix' DNA-binding domain"/>
    <property type="match status" value="1"/>
</dbReference>